<dbReference type="Proteomes" id="UP000234329">
    <property type="component" value="Unassembled WGS sequence"/>
</dbReference>
<dbReference type="InterPro" id="IPR010982">
    <property type="entry name" value="Lambda_DNA-bd_dom_sf"/>
</dbReference>
<dbReference type="AlphaFoldDB" id="A0A2I1DIT1"/>
<evidence type="ECO:0000313" key="2">
    <source>
        <dbReference type="EMBL" id="PKY09780.1"/>
    </source>
</evidence>
<dbReference type="Gene3D" id="1.10.260.40">
    <property type="entry name" value="lambda repressor-like DNA-binding domains"/>
    <property type="match status" value="1"/>
</dbReference>
<gene>
    <name evidence="2" type="ORF">B1757_13115</name>
</gene>
<dbReference type="InterPro" id="IPR001387">
    <property type="entry name" value="Cro/C1-type_HTH"/>
</dbReference>
<dbReference type="InParanoid" id="A0A2I1DIT1"/>
<dbReference type="OrthoDB" id="3626437at2"/>
<dbReference type="Pfam" id="PF13443">
    <property type="entry name" value="HTH_26"/>
    <property type="match status" value="1"/>
</dbReference>
<feature type="domain" description="HTH cro/C1-type" evidence="1">
    <location>
        <begin position="13"/>
        <end position="77"/>
    </location>
</feature>
<organism evidence="2 3">
    <name type="scientific">Acidithiobacillus marinus</name>
    <dbReference type="NCBI Taxonomy" id="187490"/>
    <lineage>
        <taxon>Bacteria</taxon>
        <taxon>Pseudomonadati</taxon>
        <taxon>Pseudomonadota</taxon>
        <taxon>Acidithiobacillia</taxon>
        <taxon>Acidithiobacillales</taxon>
        <taxon>Acidithiobacillaceae</taxon>
        <taxon>Acidithiobacillus</taxon>
    </lineage>
</organism>
<reference evidence="2 3" key="1">
    <citation type="submission" date="2017-03" db="EMBL/GenBank/DDBJ databases">
        <title>Draft genime sequence of the acidophilic sulfur-oxidizing bacterium Acidithiobacillus sp. SH, isolated from seawater.</title>
        <authorList>
            <person name="Sharmin S."/>
            <person name="Tokuhisa M."/>
            <person name="Kanao T."/>
            <person name="Kamimura K."/>
        </authorList>
    </citation>
    <scope>NUCLEOTIDE SEQUENCE [LARGE SCALE GENOMIC DNA]</scope>
    <source>
        <strain evidence="2 3">SH</strain>
    </source>
</reference>
<protein>
    <recommendedName>
        <fullName evidence="1">HTH cro/C1-type domain-containing protein</fullName>
    </recommendedName>
</protein>
<evidence type="ECO:0000259" key="1">
    <source>
        <dbReference type="Pfam" id="PF13443"/>
    </source>
</evidence>
<sequence length="91" mass="10087">MSTNSTLPCIEWRIRVAMAERNVKTVTELNRRLDRLGVKISNTQLNRIVDGGQRISADVLAGIAVVLDCEIGDLMRLSRGMHRGAANDPQK</sequence>
<comment type="caution">
    <text evidence="2">The sequence shown here is derived from an EMBL/GenBank/DDBJ whole genome shotgun (WGS) entry which is preliminary data.</text>
</comment>
<name>A0A2I1DIT1_9PROT</name>
<dbReference type="EMBL" id="MXAV01000050">
    <property type="protein sequence ID" value="PKY09780.1"/>
    <property type="molecule type" value="Genomic_DNA"/>
</dbReference>
<dbReference type="RefSeq" id="WP_101538753.1">
    <property type="nucleotide sequence ID" value="NZ_MXAV01000050.1"/>
</dbReference>
<proteinExistence type="predicted"/>
<keyword evidence="3" id="KW-1185">Reference proteome</keyword>
<dbReference type="GO" id="GO:0003677">
    <property type="term" value="F:DNA binding"/>
    <property type="evidence" value="ECO:0007669"/>
    <property type="project" value="InterPro"/>
</dbReference>
<dbReference type="SUPFAM" id="SSF47413">
    <property type="entry name" value="lambda repressor-like DNA-binding domains"/>
    <property type="match status" value="1"/>
</dbReference>
<accession>A0A2I1DIT1</accession>
<evidence type="ECO:0000313" key="3">
    <source>
        <dbReference type="Proteomes" id="UP000234329"/>
    </source>
</evidence>